<dbReference type="InterPro" id="IPR021241">
    <property type="entry name" value="CsiV"/>
</dbReference>
<gene>
    <name evidence="3" type="ORF">HNR48_002009</name>
</gene>
<feature type="region of interest" description="Disordered" evidence="1">
    <location>
        <begin position="78"/>
        <end position="110"/>
    </location>
</feature>
<dbReference type="EMBL" id="JACHHT010000002">
    <property type="protein sequence ID" value="MBB6521724.1"/>
    <property type="molecule type" value="Genomic_DNA"/>
</dbReference>
<sequence>MKLYHKALSCLLAISLGETAVAQSAQTEQEHWYAVEVIAFKRLQINQNELPLNMERLNLSYPKNSMSVLEADTIADMSARQHADSQAQTETASNLPDANPNPDSTPPLTEVQREKELIPGHFVVSSPRAEEGLKRQAGSLARSKNQRVLFHKRWNLQLPPQQKQFNIVIHGGERFGDHQELEGYIQLSRSRYLHIETNIWLSQFGFAQEEDYGRWLSLPERPSPFREVAVDNNRLENNEFVWQGQNSDTFTNNDSGSSLSNSPGNSLNNYVVRSIEQLKQKRRMRSGEIHYIDHPAFGLLIQLTPIEAPVWPYDNRLLPSLPAQQSAPVEEQSTAVISNPAN</sequence>
<feature type="compositionally biased region" description="Low complexity" evidence="1">
    <location>
        <begin position="252"/>
        <end position="265"/>
    </location>
</feature>
<dbReference type="InParanoid" id="A0A7X0JT26"/>
<dbReference type="RefSeq" id="WP_166844652.1">
    <property type="nucleotide sequence ID" value="NZ_JAAONY010000002.1"/>
</dbReference>
<evidence type="ECO:0000256" key="2">
    <source>
        <dbReference type="SAM" id="SignalP"/>
    </source>
</evidence>
<feature type="chain" id="PRO_5031196400" description="Peptidoglycan-binding protein CsiV" evidence="2">
    <location>
        <begin position="23"/>
        <end position="342"/>
    </location>
</feature>
<evidence type="ECO:0000313" key="4">
    <source>
        <dbReference type="Proteomes" id="UP000528457"/>
    </source>
</evidence>
<proteinExistence type="predicted"/>
<feature type="signal peptide" evidence="2">
    <location>
        <begin position="1"/>
        <end position="22"/>
    </location>
</feature>
<organism evidence="3 4">
    <name type="scientific">Pseudoteredinibacter isoporae</name>
    <dbReference type="NCBI Taxonomy" id="570281"/>
    <lineage>
        <taxon>Bacteria</taxon>
        <taxon>Pseudomonadati</taxon>
        <taxon>Pseudomonadota</taxon>
        <taxon>Gammaproteobacteria</taxon>
        <taxon>Cellvibrionales</taxon>
        <taxon>Cellvibrionaceae</taxon>
        <taxon>Pseudoteredinibacter</taxon>
    </lineage>
</organism>
<evidence type="ECO:0000313" key="3">
    <source>
        <dbReference type="EMBL" id="MBB6521724.1"/>
    </source>
</evidence>
<keyword evidence="4" id="KW-1185">Reference proteome</keyword>
<dbReference type="Proteomes" id="UP000528457">
    <property type="component" value="Unassembled WGS sequence"/>
</dbReference>
<comment type="caution">
    <text evidence="3">The sequence shown here is derived from an EMBL/GenBank/DDBJ whole genome shotgun (WGS) entry which is preliminary data.</text>
</comment>
<feature type="compositionally biased region" description="Polar residues" evidence="1">
    <location>
        <begin position="84"/>
        <end position="96"/>
    </location>
</feature>
<reference evidence="3 4" key="1">
    <citation type="submission" date="2020-08" db="EMBL/GenBank/DDBJ databases">
        <title>Genomic Encyclopedia of Type Strains, Phase IV (KMG-IV): sequencing the most valuable type-strain genomes for metagenomic binning, comparative biology and taxonomic classification.</title>
        <authorList>
            <person name="Goeker M."/>
        </authorList>
    </citation>
    <scope>NUCLEOTIDE SEQUENCE [LARGE SCALE GENOMIC DNA]</scope>
    <source>
        <strain evidence="3 4">DSM 22368</strain>
    </source>
</reference>
<keyword evidence="2" id="KW-0732">Signal</keyword>
<evidence type="ECO:0008006" key="5">
    <source>
        <dbReference type="Google" id="ProtNLM"/>
    </source>
</evidence>
<evidence type="ECO:0000256" key="1">
    <source>
        <dbReference type="SAM" id="MobiDB-lite"/>
    </source>
</evidence>
<dbReference type="AlphaFoldDB" id="A0A7X0JT26"/>
<dbReference type="Pfam" id="PF10972">
    <property type="entry name" value="CsiV"/>
    <property type="match status" value="1"/>
</dbReference>
<accession>A0A7X0JT26</accession>
<name>A0A7X0JT26_9GAMM</name>
<feature type="region of interest" description="Disordered" evidence="1">
    <location>
        <begin position="245"/>
        <end position="265"/>
    </location>
</feature>
<protein>
    <recommendedName>
        <fullName evidence="5">Peptidoglycan-binding protein CsiV</fullName>
    </recommendedName>
</protein>